<evidence type="ECO:0000313" key="2">
    <source>
        <dbReference type="EMBL" id="QIN82514.1"/>
    </source>
</evidence>
<organism evidence="2 3">
    <name type="scientific">Rubrobacter tropicus</name>
    <dbReference type="NCBI Taxonomy" id="2653851"/>
    <lineage>
        <taxon>Bacteria</taxon>
        <taxon>Bacillati</taxon>
        <taxon>Actinomycetota</taxon>
        <taxon>Rubrobacteria</taxon>
        <taxon>Rubrobacterales</taxon>
        <taxon>Rubrobacteraceae</taxon>
        <taxon>Rubrobacter</taxon>
    </lineage>
</organism>
<dbReference type="AlphaFoldDB" id="A0A6G8Q7P9"/>
<keyword evidence="1" id="KW-0175">Coiled coil</keyword>
<accession>A0A6G8Q7P9</accession>
<reference evidence="2 3" key="1">
    <citation type="submission" date="2019-10" db="EMBL/GenBank/DDBJ databases">
        <title>Rubrobacter sp nov SCSIO 52090 isolated from a deep-sea sediment in the South China Sea.</title>
        <authorList>
            <person name="Chen R.W."/>
        </authorList>
    </citation>
    <scope>NUCLEOTIDE SEQUENCE [LARGE SCALE GENOMIC DNA]</scope>
    <source>
        <strain evidence="2 3">SCSIO 52909</strain>
    </source>
</reference>
<dbReference type="EMBL" id="CP045119">
    <property type="protein sequence ID" value="QIN82514.1"/>
    <property type="molecule type" value="Genomic_DNA"/>
</dbReference>
<evidence type="ECO:0000313" key="3">
    <source>
        <dbReference type="Proteomes" id="UP000501452"/>
    </source>
</evidence>
<proteinExistence type="predicted"/>
<dbReference type="RefSeq" id="WP_166174933.1">
    <property type="nucleotide sequence ID" value="NZ_CP045119.1"/>
</dbReference>
<feature type="coiled-coil region" evidence="1">
    <location>
        <begin position="33"/>
        <end position="60"/>
    </location>
</feature>
<protein>
    <submittedName>
        <fullName evidence="2">Uncharacterized protein</fullName>
    </submittedName>
</protein>
<sequence length="65" mass="8146">MGNECRLEEERARIEAEYRRVLRSSVEFEKRIRDRWRQKSREKNRRISELERQVADLKRRLDEQG</sequence>
<name>A0A6G8Q7P9_9ACTN</name>
<evidence type="ECO:0000256" key="1">
    <source>
        <dbReference type="SAM" id="Coils"/>
    </source>
</evidence>
<dbReference type="Proteomes" id="UP000501452">
    <property type="component" value="Chromosome"/>
</dbReference>
<dbReference type="KEGG" id="rub:GBA63_07575"/>
<keyword evidence="3" id="KW-1185">Reference proteome</keyword>
<gene>
    <name evidence="2" type="ORF">GBA63_07575</name>
</gene>